<dbReference type="RefSeq" id="WP_109793814.1">
    <property type="nucleotide sequence ID" value="NZ_PHIG01000005.1"/>
</dbReference>
<feature type="region of interest" description="Disordered" evidence="7">
    <location>
        <begin position="70"/>
        <end position="93"/>
    </location>
</feature>
<evidence type="ECO:0000256" key="6">
    <source>
        <dbReference type="ARBA" id="ARBA00023211"/>
    </source>
</evidence>
<dbReference type="GO" id="GO:0010945">
    <property type="term" value="F:coenzyme A diphosphatase activity"/>
    <property type="evidence" value="ECO:0007669"/>
    <property type="project" value="InterPro"/>
</dbReference>
<dbReference type="GO" id="GO:0046872">
    <property type="term" value="F:metal ion binding"/>
    <property type="evidence" value="ECO:0007669"/>
    <property type="project" value="UniProtKB-KW"/>
</dbReference>
<dbReference type="PANTHER" id="PTHR12992:SF11">
    <property type="entry name" value="MITOCHONDRIAL COENZYME A DIPHOSPHATASE NUDT8"/>
    <property type="match status" value="1"/>
</dbReference>
<evidence type="ECO:0000256" key="4">
    <source>
        <dbReference type="ARBA" id="ARBA00022801"/>
    </source>
</evidence>
<organism evidence="9 10">
    <name type="scientific">Minwuia thermotolerans</name>
    <dbReference type="NCBI Taxonomy" id="2056226"/>
    <lineage>
        <taxon>Bacteria</taxon>
        <taxon>Pseudomonadati</taxon>
        <taxon>Pseudomonadota</taxon>
        <taxon>Alphaproteobacteria</taxon>
        <taxon>Minwuiales</taxon>
        <taxon>Minwuiaceae</taxon>
        <taxon>Minwuia</taxon>
    </lineage>
</organism>
<evidence type="ECO:0000259" key="8">
    <source>
        <dbReference type="PROSITE" id="PS51462"/>
    </source>
</evidence>
<proteinExistence type="predicted"/>
<feature type="domain" description="Nudix hydrolase" evidence="8">
    <location>
        <begin position="36"/>
        <end position="174"/>
    </location>
</feature>
<evidence type="ECO:0000256" key="1">
    <source>
        <dbReference type="ARBA" id="ARBA00001936"/>
    </source>
</evidence>
<sequence length="200" mass="22588">MKPDDIRSRILRPTEPAWGHSDYDLTPDSPPGETSLRPAAVLVPIVDRPDGPTVLLTRRTAHLRAHAGQISFPGGRMEPHDESPEDTALRETEEEVGIVRDRVEILGRLDVYRTVTNFSVTPVVGIVAPDFDPTPDPHEVAEVFETPLAFLLDSANHHRHTGWFNGNPRRWWAMPYGDYYIWGATAGMLMNLYERLSDER</sequence>
<evidence type="ECO:0000256" key="7">
    <source>
        <dbReference type="SAM" id="MobiDB-lite"/>
    </source>
</evidence>
<evidence type="ECO:0000313" key="10">
    <source>
        <dbReference type="Proteomes" id="UP000229498"/>
    </source>
</evidence>
<gene>
    <name evidence="9" type="ORF">CVT23_01535</name>
</gene>
<dbReference type="OrthoDB" id="9802805at2"/>
<dbReference type="CDD" id="cd03426">
    <property type="entry name" value="NUDIX_CoAse_Nudt7"/>
    <property type="match status" value="1"/>
</dbReference>
<evidence type="ECO:0000313" key="9">
    <source>
        <dbReference type="EMBL" id="PJK31388.1"/>
    </source>
</evidence>
<protein>
    <submittedName>
        <fullName evidence="9">CoA pyrophosphatase</fullName>
    </submittedName>
</protein>
<evidence type="ECO:0000256" key="5">
    <source>
        <dbReference type="ARBA" id="ARBA00022842"/>
    </source>
</evidence>
<dbReference type="NCBIfam" id="NF007980">
    <property type="entry name" value="PRK10707.1"/>
    <property type="match status" value="1"/>
</dbReference>
<evidence type="ECO:0000256" key="3">
    <source>
        <dbReference type="ARBA" id="ARBA00022723"/>
    </source>
</evidence>
<keyword evidence="3" id="KW-0479">Metal-binding</keyword>
<dbReference type="InterPro" id="IPR015797">
    <property type="entry name" value="NUDIX_hydrolase-like_dom_sf"/>
</dbReference>
<comment type="cofactor">
    <cofactor evidence="2">
        <name>Mg(2+)</name>
        <dbReference type="ChEBI" id="CHEBI:18420"/>
    </cofactor>
</comment>
<reference evidence="9 10" key="1">
    <citation type="submission" date="2017-11" db="EMBL/GenBank/DDBJ databases">
        <title>Draft genome sequence of Rhizobiales bacterium SY3-13.</title>
        <authorList>
            <person name="Sun C."/>
        </authorList>
    </citation>
    <scope>NUCLEOTIDE SEQUENCE [LARGE SCALE GENOMIC DNA]</scope>
    <source>
        <strain evidence="9 10">SY3-13</strain>
    </source>
</reference>
<dbReference type="Proteomes" id="UP000229498">
    <property type="component" value="Unassembled WGS sequence"/>
</dbReference>
<comment type="cofactor">
    <cofactor evidence="1">
        <name>Mn(2+)</name>
        <dbReference type="ChEBI" id="CHEBI:29035"/>
    </cofactor>
</comment>
<dbReference type="SUPFAM" id="SSF55811">
    <property type="entry name" value="Nudix"/>
    <property type="match status" value="1"/>
</dbReference>
<accession>A0A2M9G6N8</accession>
<keyword evidence="10" id="KW-1185">Reference proteome</keyword>
<name>A0A2M9G6N8_9PROT</name>
<keyword evidence="6" id="KW-0464">Manganese</keyword>
<dbReference type="PROSITE" id="PS51462">
    <property type="entry name" value="NUDIX"/>
    <property type="match status" value="1"/>
</dbReference>
<dbReference type="EMBL" id="PHIG01000005">
    <property type="protein sequence ID" value="PJK31388.1"/>
    <property type="molecule type" value="Genomic_DNA"/>
</dbReference>
<dbReference type="PANTHER" id="PTHR12992">
    <property type="entry name" value="NUDIX HYDROLASE"/>
    <property type="match status" value="1"/>
</dbReference>
<keyword evidence="5" id="KW-0460">Magnesium</keyword>
<evidence type="ECO:0000256" key="2">
    <source>
        <dbReference type="ARBA" id="ARBA00001946"/>
    </source>
</evidence>
<dbReference type="InterPro" id="IPR045121">
    <property type="entry name" value="CoAse"/>
</dbReference>
<dbReference type="InterPro" id="IPR000086">
    <property type="entry name" value="NUDIX_hydrolase_dom"/>
</dbReference>
<feature type="region of interest" description="Disordered" evidence="7">
    <location>
        <begin position="1"/>
        <end position="36"/>
    </location>
</feature>
<feature type="compositionally biased region" description="Basic and acidic residues" evidence="7">
    <location>
        <begin position="77"/>
        <end position="93"/>
    </location>
</feature>
<comment type="caution">
    <text evidence="9">The sequence shown here is derived from an EMBL/GenBank/DDBJ whole genome shotgun (WGS) entry which is preliminary data.</text>
</comment>
<dbReference type="Gene3D" id="3.90.79.10">
    <property type="entry name" value="Nucleoside Triphosphate Pyrophosphohydrolase"/>
    <property type="match status" value="1"/>
</dbReference>
<keyword evidence="4" id="KW-0378">Hydrolase</keyword>
<dbReference type="AlphaFoldDB" id="A0A2M9G6N8"/>
<dbReference type="Pfam" id="PF00293">
    <property type="entry name" value="NUDIX"/>
    <property type="match status" value="1"/>
</dbReference>